<dbReference type="GO" id="GO:0005789">
    <property type="term" value="C:endoplasmic reticulum membrane"/>
    <property type="evidence" value="ECO:0007669"/>
    <property type="project" value="UniProtKB-SubCell"/>
</dbReference>
<feature type="transmembrane region" description="Helical" evidence="20">
    <location>
        <begin position="349"/>
        <end position="367"/>
    </location>
</feature>
<evidence type="ECO:0000256" key="16">
    <source>
        <dbReference type="ARBA" id="ARBA00036185"/>
    </source>
</evidence>
<dbReference type="SUPFAM" id="SSF103473">
    <property type="entry name" value="MFS general substrate transporter"/>
    <property type="match status" value="1"/>
</dbReference>
<keyword evidence="22" id="KW-1185">Reference proteome</keyword>
<organism evidence="21 22">
    <name type="scientific">Channa argus</name>
    <name type="common">Northern snakehead</name>
    <name type="synonym">Ophicephalus argus</name>
    <dbReference type="NCBI Taxonomy" id="215402"/>
    <lineage>
        <taxon>Eukaryota</taxon>
        <taxon>Metazoa</taxon>
        <taxon>Chordata</taxon>
        <taxon>Craniata</taxon>
        <taxon>Vertebrata</taxon>
        <taxon>Euteleostomi</taxon>
        <taxon>Actinopterygii</taxon>
        <taxon>Neopterygii</taxon>
        <taxon>Teleostei</taxon>
        <taxon>Neoteleostei</taxon>
        <taxon>Acanthomorphata</taxon>
        <taxon>Anabantaria</taxon>
        <taxon>Anabantiformes</taxon>
        <taxon>Channoidei</taxon>
        <taxon>Channidae</taxon>
        <taxon>Channa</taxon>
    </lineage>
</organism>
<gene>
    <name evidence="21" type="ORF">EXN66_Car017057</name>
</gene>
<dbReference type="FunFam" id="1.20.1250.20:FF:000183">
    <property type="entry name" value="sodium-dependent lysophosphatidylcholine symporter 1 isoform X2"/>
    <property type="match status" value="1"/>
</dbReference>
<protein>
    <submittedName>
        <fullName evidence="21">Sodium-dependent lysophosphatidylcholine symporter 1-B</fullName>
    </submittedName>
</protein>
<dbReference type="InterPro" id="IPR039672">
    <property type="entry name" value="MFS_2"/>
</dbReference>
<dbReference type="GO" id="GO:0008643">
    <property type="term" value="P:carbohydrate transport"/>
    <property type="evidence" value="ECO:0007669"/>
    <property type="project" value="InterPro"/>
</dbReference>
<accession>A0A6G1QG55</accession>
<dbReference type="Gene3D" id="1.20.1250.20">
    <property type="entry name" value="MFS general substrate transporter like domains"/>
    <property type="match status" value="1"/>
</dbReference>
<feature type="transmembrane region" description="Helical" evidence="20">
    <location>
        <begin position="415"/>
        <end position="435"/>
    </location>
</feature>
<keyword evidence="7" id="KW-0256">Endoplasmic reticulum</keyword>
<evidence type="ECO:0000256" key="9">
    <source>
        <dbReference type="ARBA" id="ARBA00022989"/>
    </source>
</evidence>
<evidence type="ECO:0000256" key="10">
    <source>
        <dbReference type="ARBA" id="ARBA00023055"/>
    </source>
</evidence>
<comment type="catalytic activity">
    <reaction evidence="15">
        <text>1-(9Z-octadecenoyl)-sn-glycero-3-phosphocholine(in) + Na(+)(in) = 1-(9Z-octadecenoyl)-sn-glycero-3-phosphocholine(out) + Na(+)(out)</text>
        <dbReference type="Rhea" id="RHEA:43856"/>
        <dbReference type="ChEBI" id="CHEBI:28610"/>
        <dbReference type="ChEBI" id="CHEBI:29101"/>
    </reaction>
</comment>
<dbReference type="OrthoDB" id="197206at2759"/>
<dbReference type="Pfam" id="PF13347">
    <property type="entry name" value="MFS_2"/>
    <property type="match status" value="1"/>
</dbReference>
<evidence type="ECO:0000256" key="4">
    <source>
        <dbReference type="ARBA" id="ARBA00022448"/>
    </source>
</evidence>
<feature type="transmembrane region" description="Helical" evidence="20">
    <location>
        <begin position="141"/>
        <end position="165"/>
    </location>
</feature>
<evidence type="ECO:0000256" key="6">
    <source>
        <dbReference type="ARBA" id="ARBA00022692"/>
    </source>
</evidence>
<dbReference type="AlphaFoldDB" id="A0A6G1QG55"/>
<evidence type="ECO:0000256" key="18">
    <source>
        <dbReference type="ARBA" id="ARBA00036741"/>
    </source>
</evidence>
<dbReference type="PANTHER" id="PTHR11328">
    <property type="entry name" value="MAJOR FACILITATOR SUPERFAMILY DOMAIN-CONTAINING PROTEIN"/>
    <property type="match status" value="1"/>
</dbReference>
<evidence type="ECO:0000256" key="8">
    <source>
        <dbReference type="ARBA" id="ARBA00022847"/>
    </source>
</evidence>
<reference evidence="22" key="2">
    <citation type="submission" date="2019-02" db="EMBL/GenBank/DDBJ databases">
        <title>Opniocepnalus argus Var Kimnra genome.</title>
        <authorList>
            <person name="Zhou C."/>
            <person name="Xiao S."/>
        </authorList>
    </citation>
    <scope>NUCLEOTIDE SEQUENCE [LARGE SCALE GENOMIC DNA]</scope>
</reference>
<comment type="catalytic activity">
    <reaction evidence="18">
        <text>a 1-acyl-sn-glycero-3-phosphoethanolamine(in) + Na(+)(in) = a 1-acyl-sn-glycero-3-phosphoethanolamine(out) + Na(+)(out)</text>
        <dbReference type="Rhea" id="RHEA:43868"/>
        <dbReference type="ChEBI" id="CHEBI:29101"/>
        <dbReference type="ChEBI" id="CHEBI:64381"/>
    </reaction>
</comment>
<feature type="transmembrane region" description="Helical" evidence="20">
    <location>
        <begin position="455"/>
        <end position="479"/>
    </location>
</feature>
<comment type="similarity">
    <text evidence="3">Belongs to the major facilitator superfamily.</text>
</comment>
<evidence type="ECO:0000256" key="20">
    <source>
        <dbReference type="SAM" id="Phobius"/>
    </source>
</evidence>
<evidence type="ECO:0000256" key="2">
    <source>
        <dbReference type="ARBA" id="ARBA00004651"/>
    </source>
</evidence>
<comment type="catalytic activity">
    <reaction evidence="14">
        <text>1-hexadecanoyl-sn-glycero-3-phosphocholine(in) + Na(+)(in) = 1-hexadecanoyl-sn-glycero-3-phosphocholine(out) + Na(+)(out)</text>
        <dbReference type="Rhea" id="RHEA:43864"/>
        <dbReference type="ChEBI" id="CHEBI:29101"/>
        <dbReference type="ChEBI" id="CHEBI:72998"/>
    </reaction>
</comment>
<dbReference type="GO" id="GO:0051978">
    <property type="term" value="F:lysophospholipid:sodium symporter activity"/>
    <property type="evidence" value="ECO:0007669"/>
    <property type="project" value="TreeGrafter"/>
</dbReference>
<evidence type="ECO:0000256" key="5">
    <source>
        <dbReference type="ARBA" id="ARBA00022475"/>
    </source>
</evidence>
<feature type="transmembrane region" description="Helical" evidence="20">
    <location>
        <begin position="108"/>
        <end position="129"/>
    </location>
</feature>
<keyword evidence="4" id="KW-0813">Transport</keyword>
<keyword evidence="6 20" id="KW-0812">Transmembrane</keyword>
<evidence type="ECO:0000256" key="7">
    <source>
        <dbReference type="ARBA" id="ARBA00022824"/>
    </source>
</evidence>
<keyword evidence="12" id="KW-1015">Disulfide bond</keyword>
<feature type="transmembrane region" description="Helical" evidence="20">
    <location>
        <begin position="319"/>
        <end position="337"/>
    </location>
</feature>
<evidence type="ECO:0000313" key="21">
    <source>
        <dbReference type="EMBL" id="KAF3701369.1"/>
    </source>
</evidence>
<comment type="catalytic activity">
    <reaction evidence="16">
        <text>1-(4Z,7Z,10Z,13Z,16Z,19Z-docosahexaenoyl)-sn-glycero-3-phosphocholine(in) + Na(+)(in) = 1-(4Z,7Z,10Z,13Z,16Z,19Z-docosahexaenoyl)-sn-glycero-3-phosphocholine(out) + Na(+)(out)</text>
        <dbReference type="Rhea" id="RHEA:43860"/>
        <dbReference type="ChEBI" id="CHEBI:29101"/>
        <dbReference type="ChEBI" id="CHEBI:73873"/>
    </reaction>
</comment>
<dbReference type="InterPro" id="IPR036259">
    <property type="entry name" value="MFS_trans_sf"/>
</dbReference>
<dbReference type="GO" id="GO:1990379">
    <property type="term" value="P:lipid transport across blood-brain barrier"/>
    <property type="evidence" value="ECO:0007669"/>
    <property type="project" value="TreeGrafter"/>
</dbReference>
<evidence type="ECO:0000256" key="1">
    <source>
        <dbReference type="ARBA" id="ARBA00004477"/>
    </source>
</evidence>
<keyword evidence="11 20" id="KW-0472">Membrane</keyword>
<feature type="transmembrane region" description="Helical" evidence="20">
    <location>
        <begin position="373"/>
        <end position="394"/>
    </location>
</feature>
<dbReference type="GO" id="GO:0015245">
    <property type="term" value="F:fatty acid transmembrane transporter activity"/>
    <property type="evidence" value="ECO:0007669"/>
    <property type="project" value="TreeGrafter"/>
</dbReference>
<keyword evidence="13" id="KW-0325">Glycoprotein</keyword>
<dbReference type="EMBL" id="CM015727">
    <property type="protein sequence ID" value="KAF3701369.1"/>
    <property type="molecule type" value="Genomic_DNA"/>
</dbReference>
<keyword evidence="9 20" id="KW-1133">Transmembrane helix</keyword>
<dbReference type="PANTHER" id="PTHR11328:SF29">
    <property type="entry name" value="SODIUM-DEPENDENT LYSOPHOSPHATIDYLCHOLINE SYMPORTER 1"/>
    <property type="match status" value="1"/>
</dbReference>
<evidence type="ECO:0000256" key="3">
    <source>
        <dbReference type="ARBA" id="ARBA00008335"/>
    </source>
</evidence>
<evidence type="ECO:0000256" key="17">
    <source>
        <dbReference type="ARBA" id="ARBA00036686"/>
    </source>
</evidence>
<sequence>MARGEGAEPYEASLLTVKPITTEIRKVKDKKNCLSVCSKICYAIGGAPYQITGSALGFFLQMYLLDVAQLDPFYASIILFVGRAWDAVTDPTVGFLVSRSRWTSIGHMMPWIVFSTPFAVLTYFLMWYVPPFEQGKVVWYLVFYCVFQSMVTCFHVPYSALTMFISPDQKERDSATAYRMTVEVLGTVLGTAIQGQIVGGTSDCPTVPDVMNSTNISRINTSSVSLEETKQAYLVASGVICIIYIICATVLFLGVKEQKEHRRNNSDPLTFLQGLWLVMSHGPYIKLVIGFLFTSLAFMLLEGNFALFLIYSLGHRKDFQNILLVIMLSGCLTIPFWQWFLSRFGKKTAANFGILWAVPFMTLMVCIKSNLIISYLVAVAAGVSVAAAFLLPWSMLPDAVDDFRVKNPDINGHEALFYSFYVFFIKFASGISLGISTLSLKFAGYVIGSCTQPEAVSFTLNVLVSAVPVCLIAVGLLILKTYPIDEERRQSNQTFLKKIIESEADSESETSALGSTV</sequence>
<evidence type="ECO:0000256" key="15">
    <source>
        <dbReference type="ARBA" id="ARBA00035930"/>
    </source>
</evidence>
<evidence type="ECO:0000313" key="22">
    <source>
        <dbReference type="Proteomes" id="UP000503349"/>
    </source>
</evidence>
<dbReference type="GO" id="GO:0140329">
    <property type="term" value="P:lysophospholipid translocation"/>
    <property type="evidence" value="ECO:0007669"/>
    <property type="project" value="TreeGrafter"/>
</dbReference>
<evidence type="ECO:0000256" key="19">
    <source>
        <dbReference type="ARBA" id="ARBA00058849"/>
    </source>
</evidence>
<proteinExistence type="inferred from homology"/>
<evidence type="ECO:0000256" key="12">
    <source>
        <dbReference type="ARBA" id="ARBA00023157"/>
    </source>
</evidence>
<dbReference type="GO" id="GO:0005886">
    <property type="term" value="C:plasma membrane"/>
    <property type="evidence" value="ECO:0007669"/>
    <property type="project" value="UniProtKB-SubCell"/>
</dbReference>
<feature type="transmembrane region" description="Helical" evidence="20">
    <location>
        <begin position="232"/>
        <end position="255"/>
    </location>
</feature>
<keyword evidence="5" id="KW-1003">Cell membrane</keyword>
<keyword evidence="10" id="KW-0445">Lipid transport</keyword>
<feature type="transmembrane region" description="Helical" evidence="20">
    <location>
        <begin position="287"/>
        <end position="313"/>
    </location>
</feature>
<name>A0A6G1QG55_CHAAH</name>
<dbReference type="FunFam" id="1.20.1250.20:FF:000185">
    <property type="entry name" value="sodium-dependent lysophosphatidylcholine symporter 1 isoform X1"/>
    <property type="match status" value="1"/>
</dbReference>
<evidence type="ECO:0000256" key="11">
    <source>
        <dbReference type="ARBA" id="ARBA00023136"/>
    </source>
</evidence>
<keyword evidence="8" id="KW-0769">Symport</keyword>
<comment type="subcellular location">
    <subcellularLocation>
        <location evidence="2">Cell membrane</location>
        <topology evidence="2">Multi-pass membrane protein</topology>
    </subcellularLocation>
    <subcellularLocation>
        <location evidence="1">Endoplasmic reticulum membrane</location>
        <topology evidence="1">Multi-pass membrane protein</topology>
    </subcellularLocation>
</comment>
<evidence type="ECO:0000256" key="13">
    <source>
        <dbReference type="ARBA" id="ARBA00023180"/>
    </source>
</evidence>
<reference evidence="21 22" key="1">
    <citation type="submission" date="2019-02" db="EMBL/GenBank/DDBJ databases">
        <title>Opniocepnalus argus genome.</title>
        <authorList>
            <person name="Zhou C."/>
            <person name="Xiao S."/>
        </authorList>
    </citation>
    <scope>NUCLEOTIDE SEQUENCE [LARGE SCALE GENOMIC DNA]</scope>
    <source>
        <strain evidence="21">OARG1902GOOAL</strain>
        <tissue evidence="21">Muscle</tissue>
    </source>
</reference>
<dbReference type="Proteomes" id="UP000503349">
    <property type="component" value="Chromosome 16"/>
</dbReference>
<comment type="catalytic activity">
    <reaction evidence="17">
        <text>a 1-acyl-sn-glycero-3-phosphocholine(in) + Na(+)(in) = a 1-acyl-sn-glycero-3-phosphocholine(out) + Na(+)(out)</text>
        <dbReference type="Rhea" id="RHEA:44376"/>
        <dbReference type="ChEBI" id="CHEBI:29101"/>
        <dbReference type="ChEBI" id="CHEBI:58168"/>
    </reaction>
</comment>
<evidence type="ECO:0000256" key="14">
    <source>
        <dbReference type="ARBA" id="ARBA00035893"/>
    </source>
</evidence>
<comment type="function">
    <text evidence="19">Sodium-dependent lysophosphatidylcholine (LPC) symporter, which plays an essential role for blood-brain barrier formation and function. Specifically expressed in endothelium of the blood-brain barrier of micro-vessels and transports LPC into the brain. Transport of LPC is essential because it constitutes the major mechanism by which docosahexaenoic acid (DHA), an omega-3 fatty acid that is essential for normal brain growth and cognitive function, enters the brain. Transports LPC carrying long-chain fatty acids such LPC oleate and LPC palmitate with a minimum acyl chain length of 14 carbons. Does not transport docosahexaenoic acid in unesterified fatty acid.</text>
</comment>